<dbReference type="Gene3D" id="3.90.79.10">
    <property type="entry name" value="Nucleoside Triphosphate Pyrophosphohydrolase"/>
    <property type="match status" value="1"/>
</dbReference>
<feature type="domain" description="Nudix hydrolase" evidence="1">
    <location>
        <begin position="53"/>
        <end position="187"/>
    </location>
</feature>
<dbReference type="Proteomes" id="UP000663791">
    <property type="component" value="Unassembled WGS sequence"/>
</dbReference>
<dbReference type="AlphaFoldDB" id="A0A938YBE2"/>
<reference evidence="2" key="1">
    <citation type="submission" date="2021-01" db="EMBL/GenBank/DDBJ databases">
        <title>Novel species in genus Nocardioides.</title>
        <authorList>
            <person name="Zhang G."/>
        </authorList>
    </citation>
    <scope>NUCLEOTIDE SEQUENCE</scope>
    <source>
        <strain evidence="2">Zg-536</strain>
    </source>
</reference>
<comment type="caution">
    <text evidence="2">The sequence shown here is derived from an EMBL/GenBank/DDBJ whole genome shotgun (WGS) entry which is preliminary data.</text>
</comment>
<dbReference type="SUPFAM" id="SSF55811">
    <property type="entry name" value="Nudix"/>
    <property type="match status" value="1"/>
</dbReference>
<accession>A0A938YBE2</accession>
<keyword evidence="3" id="KW-1185">Reference proteome</keyword>
<sequence length="188" mass="20247">MPPAAPAGPGLHADALTTLRAWEATDAGQEALRQRFVAHLESTPDGMWRSSYPDHLTAGTIVLAADGTRVLLNLHRKARRWFAFGGHAEPGDPTLSSVALREAREESGIAELAFHPVPLQLDVHVVPFCDPRGGVSHLDVRYAALAGPDAVEVTSEESLALRWWPLDGLPELEPSMLALIAAARDLLC</sequence>
<dbReference type="PROSITE" id="PS51462">
    <property type="entry name" value="NUDIX"/>
    <property type="match status" value="1"/>
</dbReference>
<organism evidence="2 3">
    <name type="scientific">Nocardioides faecalis</name>
    <dbReference type="NCBI Taxonomy" id="2803858"/>
    <lineage>
        <taxon>Bacteria</taxon>
        <taxon>Bacillati</taxon>
        <taxon>Actinomycetota</taxon>
        <taxon>Actinomycetes</taxon>
        <taxon>Propionibacteriales</taxon>
        <taxon>Nocardioidaceae</taxon>
        <taxon>Nocardioides</taxon>
    </lineage>
</organism>
<dbReference type="Pfam" id="PF00293">
    <property type="entry name" value="NUDIX"/>
    <property type="match status" value="1"/>
</dbReference>
<name>A0A938YBE2_9ACTN</name>
<evidence type="ECO:0000313" key="2">
    <source>
        <dbReference type="EMBL" id="MBM9461543.1"/>
    </source>
</evidence>
<evidence type="ECO:0000313" key="3">
    <source>
        <dbReference type="Proteomes" id="UP000663791"/>
    </source>
</evidence>
<evidence type="ECO:0000259" key="1">
    <source>
        <dbReference type="PROSITE" id="PS51462"/>
    </source>
</evidence>
<dbReference type="InterPro" id="IPR000086">
    <property type="entry name" value="NUDIX_hydrolase_dom"/>
</dbReference>
<dbReference type="EMBL" id="JAERTX010000018">
    <property type="protein sequence ID" value="MBM9461543.1"/>
    <property type="molecule type" value="Genomic_DNA"/>
</dbReference>
<dbReference type="CDD" id="cd03674">
    <property type="entry name" value="NUDIX_Hydrolase"/>
    <property type="match status" value="1"/>
</dbReference>
<proteinExistence type="predicted"/>
<gene>
    <name evidence="2" type="ORF">JK386_16685</name>
</gene>
<protein>
    <submittedName>
        <fullName evidence="2">NUDIX domain-containing protein</fullName>
    </submittedName>
</protein>
<dbReference type="InterPro" id="IPR015797">
    <property type="entry name" value="NUDIX_hydrolase-like_dom_sf"/>
</dbReference>